<comment type="subcellular location">
    <subcellularLocation>
        <location evidence="1">Membrane</location>
        <topology evidence="1">Single-pass type II membrane protein</topology>
    </subcellularLocation>
</comment>
<evidence type="ECO:0000256" key="2">
    <source>
        <dbReference type="ARBA" id="ARBA00022692"/>
    </source>
</evidence>
<organism evidence="8">
    <name type="scientific">Capitella teleta</name>
    <name type="common">Polychaete worm</name>
    <dbReference type="NCBI Taxonomy" id="283909"/>
    <lineage>
        <taxon>Eukaryota</taxon>
        <taxon>Metazoa</taxon>
        <taxon>Spiralia</taxon>
        <taxon>Lophotrochozoa</taxon>
        <taxon>Annelida</taxon>
        <taxon>Polychaeta</taxon>
        <taxon>Sedentaria</taxon>
        <taxon>Scolecida</taxon>
        <taxon>Capitellidae</taxon>
        <taxon>Capitella</taxon>
    </lineage>
</organism>
<keyword evidence="10" id="KW-1185">Reference proteome</keyword>
<reference evidence="10" key="1">
    <citation type="submission" date="2012-12" db="EMBL/GenBank/DDBJ databases">
        <authorList>
            <person name="Hellsten U."/>
            <person name="Grimwood J."/>
            <person name="Chapman J.A."/>
            <person name="Shapiro H."/>
            <person name="Aerts A."/>
            <person name="Otillar R.P."/>
            <person name="Terry A.Y."/>
            <person name="Boore J.L."/>
            <person name="Simakov O."/>
            <person name="Marletaz F."/>
            <person name="Cho S.-J."/>
            <person name="Edsinger-Gonzales E."/>
            <person name="Havlak P."/>
            <person name="Kuo D.-H."/>
            <person name="Larsson T."/>
            <person name="Lv J."/>
            <person name="Arendt D."/>
            <person name="Savage R."/>
            <person name="Osoegawa K."/>
            <person name="de Jong P."/>
            <person name="Lindberg D.R."/>
            <person name="Seaver E.C."/>
            <person name="Weisblat D.A."/>
            <person name="Putnam N.H."/>
            <person name="Grigoriev I.V."/>
            <person name="Rokhsar D.S."/>
        </authorList>
    </citation>
    <scope>NUCLEOTIDE SEQUENCE</scope>
    <source>
        <strain evidence="10">I ESC-2004</strain>
    </source>
</reference>
<dbReference type="HOGENOM" id="CLU_019238_3_1_1"/>
<evidence type="ECO:0000313" key="10">
    <source>
        <dbReference type="Proteomes" id="UP000014760"/>
    </source>
</evidence>
<keyword evidence="3" id="KW-0735">Signal-anchor</keyword>
<name>R7UXF1_CAPTE</name>
<dbReference type="EMBL" id="AMQN01006660">
    <property type="status" value="NOT_ANNOTATED_CDS"/>
    <property type="molecule type" value="Genomic_DNA"/>
</dbReference>
<feature type="transmembrane region" description="Helical" evidence="7">
    <location>
        <begin position="24"/>
        <end position="45"/>
    </location>
</feature>
<evidence type="ECO:0000256" key="5">
    <source>
        <dbReference type="ARBA" id="ARBA00023136"/>
    </source>
</evidence>
<keyword evidence="4 7" id="KW-1133">Transmembrane helix</keyword>
<gene>
    <name evidence="8" type="ORF">CAPTEDRAFT_191108</name>
</gene>
<dbReference type="EnsemblMetazoa" id="CapteT191108">
    <property type="protein sequence ID" value="CapteP191108"/>
    <property type="gene ID" value="CapteG191108"/>
</dbReference>
<sequence>MSSQLKDNQELHELTMFRALLKCVCRNSAAIIYYLALIVFGLLVLNARNLNYFLDKGSTCKFFNAEAKLERDYVENIFQQAQVNSIHDVTLVTQLTISRVGRLEQVLDKWKGPVSAAFHVDESPNDVIQAICDNKVLSNRNNLYIHLMRKTGRLYPINQLRNLALKCVSTGFSFLSDVDFIPHQNLYNESKQIVSKNIEGSKKRAYVVAAFGVQEAKGTNKAKAVEFPESKEKLLKLWDSKMIEPVHFAKFIHGHYQTNYTRWRNATEIYPIQWYTHYEPYVIVKTTETPAYDGTFIERYFDKVSHIFHLHKAGFDFWGIPNVYIVHMPHSSSKKNMSRYLRCATLAYEEFVAKLDPIRLKKKQ</sequence>
<dbReference type="GO" id="GO:0035269">
    <property type="term" value="P:protein O-linked glycosylation via mannose"/>
    <property type="evidence" value="ECO:0007669"/>
    <property type="project" value="TreeGrafter"/>
</dbReference>
<dbReference type="STRING" id="283909.R7UXF1"/>
<evidence type="ECO:0000256" key="3">
    <source>
        <dbReference type="ARBA" id="ARBA00022968"/>
    </source>
</evidence>
<accession>R7UXF1</accession>
<dbReference type="PANTHER" id="PTHR12270">
    <property type="entry name" value="GLYCOSYLTRANSFERASE-RELATED"/>
    <property type="match status" value="1"/>
</dbReference>
<dbReference type="OrthoDB" id="411524at2759"/>
<evidence type="ECO:0000313" key="8">
    <source>
        <dbReference type="EMBL" id="ELU08592.1"/>
    </source>
</evidence>
<evidence type="ECO:0000256" key="6">
    <source>
        <dbReference type="ARBA" id="ARBA00023180"/>
    </source>
</evidence>
<keyword evidence="2 7" id="KW-0812">Transmembrane</keyword>
<dbReference type="EMBL" id="KB298910">
    <property type="protein sequence ID" value="ELU08592.1"/>
    <property type="molecule type" value="Genomic_DNA"/>
</dbReference>
<dbReference type="AlphaFoldDB" id="R7UXF1"/>
<dbReference type="InterPro" id="IPR051292">
    <property type="entry name" value="Xyl/GlcA_transferase"/>
</dbReference>
<reference evidence="9" key="3">
    <citation type="submission" date="2015-06" db="UniProtKB">
        <authorList>
            <consortium name="EnsemblMetazoa"/>
        </authorList>
    </citation>
    <scope>IDENTIFICATION</scope>
</reference>
<keyword evidence="5 7" id="KW-0472">Membrane</keyword>
<proteinExistence type="predicted"/>
<dbReference type="PANTHER" id="PTHR12270:SF25">
    <property type="entry name" value="GLYCOSYLTRANSFERASE-LIKE PROTEIN LARGE"/>
    <property type="match status" value="1"/>
</dbReference>
<reference evidence="8 10" key="2">
    <citation type="journal article" date="2013" name="Nature">
        <title>Insights into bilaterian evolution from three spiralian genomes.</title>
        <authorList>
            <person name="Simakov O."/>
            <person name="Marletaz F."/>
            <person name="Cho S.J."/>
            <person name="Edsinger-Gonzales E."/>
            <person name="Havlak P."/>
            <person name="Hellsten U."/>
            <person name="Kuo D.H."/>
            <person name="Larsson T."/>
            <person name="Lv J."/>
            <person name="Arendt D."/>
            <person name="Savage R."/>
            <person name="Osoegawa K."/>
            <person name="de Jong P."/>
            <person name="Grimwood J."/>
            <person name="Chapman J.A."/>
            <person name="Shapiro H."/>
            <person name="Aerts A."/>
            <person name="Otillar R.P."/>
            <person name="Terry A.Y."/>
            <person name="Boore J.L."/>
            <person name="Grigoriev I.V."/>
            <person name="Lindberg D.R."/>
            <person name="Seaver E.C."/>
            <person name="Weisblat D.A."/>
            <person name="Putnam N.H."/>
            <person name="Rokhsar D.S."/>
        </authorList>
    </citation>
    <scope>NUCLEOTIDE SEQUENCE</scope>
    <source>
        <strain evidence="8 10">I ESC-2004</strain>
    </source>
</reference>
<evidence type="ECO:0000256" key="1">
    <source>
        <dbReference type="ARBA" id="ARBA00004606"/>
    </source>
</evidence>
<dbReference type="GO" id="GO:0015020">
    <property type="term" value="F:glucuronosyltransferase activity"/>
    <property type="evidence" value="ECO:0007669"/>
    <property type="project" value="TreeGrafter"/>
</dbReference>
<protein>
    <submittedName>
        <fullName evidence="8 9">Uncharacterized protein</fullName>
    </submittedName>
</protein>
<dbReference type="Proteomes" id="UP000014760">
    <property type="component" value="Unassembled WGS sequence"/>
</dbReference>
<evidence type="ECO:0000313" key="9">
    <source>
        <dbReference type="EnsemblMetazoa" id="CapteP191108"/>
    </source>
</evidence>
<dbReference type="Pfam" id="PF13896">
    <property type="entry name" value="Glyco_transf_49"/>
    <property type="match status" value="1"/>
</dbReference>
<dbReference type="OMA" id="KGHSATN"/>
<dbReference type="GO" id="GO:0016020">
    <property type="term" value="C:membrane"/>
    <property type="evidence" value="ECO:0007669"/>
    <property type="project" value="UniProtKB-SubCell"/>
</dbReference>
<evidence type="ECO:0000256" key="7">
    <source>
        <dbReference type="SAM" id="Phobius"/>
    </source>
</evidence>
<keyword evidence="6" id="KW-0325">Glycoprotein</keyword>
<dbReference type="GO" id="GO:0042285">
    <property type="term" value="F:xylosyltransferase activity"/>
    <property type="evidence" value="ECO:0007669"/>
    <property type="project" value="TreeGrafter"/>
</dbReference>
<evidence type="ECO:0000256" key="4">
    <source>
        <dbReference type="ARBA" id="ARBA00022989"/>
    </source>
</evidence>